<name>A0A5N7A5F5_9EURO</name>
<dbReference type="Proteomes" id="UP000326268">
    <property type="component" value="Unassembled WGS sequence"/>
</dbReference>
<gene>
    <name evidence="1" type="ORF">BDV27DRAFT_157282</name>
</gene>
<dbReference type="RefSeq" id="XP_031928168.1">
    <property type="nucleotide sequence ID" value="XM_032072482.1"/>
</dbReference>
<proteinExistence type="predicted"/>
<keyword evidence="2" id="KW-1185">Reference proteome</keyword>
<dbReference type="AlphaFoldDB" id="A0A5N7A5F5"/>
<evidence type="ECO:0000313" key="1">
    <source>
        <dbReference type="EMBL" id="KAE8365087.1"/>
    </source>
</evidence>
<dbReference type="GeneID" id="43656928"/>
<dbReference type="OrthoDB" id="4802432at2759"/>
<protein>
    <submittedName>
        <fullName evidence="1">Uncharacterized protein</fullName>
    </submittedName>
</protein>
<organism evidence="1 2">
    <name type="scientific">Aspergillus caelatus</name>
    <dbReference type="NCBI Taxonomy" id="61420"/>
    <lineage>
        <taxon>Eukaryota</taxon>
        <taxon>Fungi</taxon>
        <taxon>Dikarya</taxon>
        <taxon>Ascomycota</taxon>
        <taxon>Pezizomycotina</taxon>
        <taxon>Eurotiomycetes</taxon>
        <taxon>Eurotiomycetidae</taxon>
        <taxon>Eurotiales</taxon>
        <taxon>Aspergillaceae</taxon>
        <taxon>Aspergillus</taxon>
        <taxon>Aspergillus subgen. Circumdati</taxon>
    </lineage>
</organism>
<dbReference type="EMBL" id="ML737638">
    <property type="protein sequence ID" value="KAE8365087.1"/>
    <property type="molecule type" value="Genomic_DNA"/>
</dbReference>
<accession>A0A5N7A5F5</accession>
<sequence>MPATLPLELLSEIARIPYQAGDCLVPYTTRRCPQGERPKRDFSGSLQKATAGSGVIRRIWIRKLQYDILVPFELLDWTHHKDEGYNVDNPVREANDQAFQTAMAALFETLSSWDQSYRLSLELGLLSRQMGEEHEPHTWYFEDAGEYRYDYKYGREMSVPPYRGALPQ</sequence>
<evidence type="ECO:0000313" key="2">
    <source>
        <dbReference type="Proteomes" id="UP000326268"/>
    </source>
</evidence>
<reference evidence="1 2" key="1">
    <citation type="submission" date="2019-04" db="EMBL/GenBank/DDBJ databases">
        <title>Friends and foes A comparative genomics studyof 23 Aspergillus species from section Flavi.</title>
        <authorList>
            <consortium name="DOE Joint Genome Institute"/>
            <person name="Kjaerbolling I."/>
            <person name="Vesth T."/>
            <person name="Frisvad J.C."/>
            <person name="Nybo J.L."/>
            <person name="Theobald S."/>
            <person name="Kildgaard S."/>
            <person name="Isbrandt T."/>
            <person name="Kuo A."/>
            <person name="Sato A."/>
            <person name="Lyhne E.K."/>
            <person name="Kogle M.E."/>
            <person name="Wiebenga A."/>
            <person name="Kun R.S."/>
            <person name="Lubbers R.J."/>
            <person name="Makela M.R."/>
            <person name="Barry K."/>
            <person name="Chovatia M."/>
            <person name="Clum A."/>
            <person name="Daum C."/>
            <person name="Haridas S."/>
            <person name="He G."/>
            <person name="LaButti K."/>
            <person name="Lipzen A."/>
            <person name="Mondo S."/>
            <person name="Riley R."/>
            <person name="Salamov A."/>
            <person name="Simmons B.A."/>
            <person name="Magnuson J.K."/>
            <person name="Henrissat B."/>
            <person name="Mortensen U.H."/>
            <person name="Larsen T.O."/>
            <person name="Devries R.P."/>
            <person name="Grigoriev I.V."/>
            <person name="Machida M."/>
            <person name="Baker S.E."/>
            <person name="Andersen M.R."/>
        </authorList>
    </citation>
    <scope>NUCLEOTIDE SEQUENCE [LARGE SCALE GENOMIC DNA]</scope>
    <source>
        <strain evidence="1 2">CBS 763.97</strain>
    </source>
</reference>